<keyword evidence="1" id="KW-1185">Reference proteome</keyword>
<dbReference type="WBParaSite" id="ACRNAN_scaffold5330.g28883.t1">
    <property type="protein sequence ID" value="ACRNAN_scaffold5330.g28883.t1"/>
    <property type="gene ID" value="ACRNAN_scaffold5330.g28883"/>
</dbReference>
<dbReference type="Proteomes" id="UP000887540">
    <property type="component" value="Unplaced"/>
</dbReference>
<evidence type="ECO:0000313" key="2">
    <source>
        <dbReference type="WBParaSite" id="ACRNAN_scaffold5330.g28883.t1"/>
    </source>
</evidence>
<protein>
    <submittedName>
        <fullName evidence="2">Transposase</fullName>
    </submittedName>
</protein>
<reference evidence="2" key="1">
    <citation type="submission" date="2022-11" db="UniProtKB">
        <authorList>
            <consortium name="WormBaseParasite"/>
        </authorList>
    </citation>
    <scope>IDENTIFICATION</scope>
</reference>
<dbReference type="Gene3D" id="3.30.420.10">
    <property type="entry name" value="Ribonuclease H-like superfamily/Ribonuclease H"/>
    <property type="match status" value="1"/>
</dbReference>
<name>A0A914E4F4_9BILA</name>
<accession>A0A914E4F4</accession>
<dbReference type="AlphaFoldDB" id="A0A914E4F4"/>
<dbReference type="PANTHER" id="PTHR46068">
    <property type="entry name" value="PROTEIN CBG27172"/>
    <property type="match status" value="1"/>
</dbReference>
<proteinExistence type="predicted"/>
<dbReference type="PANTHER" id="PTHR46068:SF1">
    <property type="entry name" value="TRANSPOSASE IS30-LIKE HTH DOMAIN-CONTAINING PROTEIN"/>
    <property type="match status" value="1"/>
</dbReference>
<dbReference type="InterPro" id="IPR036397">
    <property type="entry name" value="RNaseH_sf"/>
</dbReference>
<organism evidence="1 2">
    <name type="scientific">Acrobeloides nanus</name>
    <dbReference type="NCBI Taxonomy" id="290746"/>
    <lineage>
        <taxon>Eukaryota</taxon>
        <taxon>Metazoa</taxon>
        <taxon>Ecdysozoa</taxon>
        <taxon>Nematoda</taxon>
        <taxon>Chromadorea</taxon>
        <taxon>Rhabditida</taxon>
        <taxon>Tylenchina</taxon>
        <taxon>Cephalobomorpha</taxon>
        <taxon>Cephaloboidea</taxon>
        <taxon>Cephalobidae</taxon>
        <taxon>Acrobeloides</taxon>
    </lineage>
</organism>
<evidence type="ECO:0000313" key="1">
    <source>
        <dbReference type="Proteomes" id="UP000887540"/>
    </source>
</evidence>
<dbReference type="GO" id="GO:0003676">
    <property type="term" value="F:nucleic acid binding"/>
    <property type="evidence" value="ECO:0007669"/>
    <property type="project" value="InterPro"/>
</dbReference>
<sequence length="112" mass="13004">MDMLEEHCFPWAEQHFRDGCENCPDFIKVDTHWRCTDGEWPPSSPDLNPLDYAVWSILEEKACAKPHTTVESLKRALIKAWDEISVDTLKKIIDDFPRRLKACVEADGSHFE</sequence>